<evidence type="ECO:0000256" key="3">
    <source>
        <dbReference type="ARBA" id="ARBA00022692"/>
    </source>
</evidence>
<evidence type="ECO:0000256" key="4">
    <source>
        <dbReference type="ARBA" id="ARBA00022737"/>
    </source>
</evidence>
<accession>A0ABP0GFA9</accession>
<dbReference type="Pfam" id="PF00001">
    <property type="entry name" value="7tm_1"/>
    <property type="match status" value="1"/>
</dbReference>
<evidence type="ECO:0000256" key="7">
    <source>
        <dbReference type="SAM" id="Phobius"/>
    </source>
</evidence>
<sequence>MKKTKEQAFISCCDSKNGRSAVVLNKPIENITCGILNSLKDTCSNQSDVDFLPLESSWLFRPGNVTYNCDSTCTPICCQPNSTRIDVFKYDGRIWNKSPFCLQLHGTEGDEDDLNNKKYIGIIIFVMGLIAFIGNVVVLVSKSKVLNRSRRTMSKVEKIYASMVLSLSMADLLMGVYCIILETARMSKDFKNYCDKLEWKLSSICTALGVINFISSQVSVTTLVIISSVRIISFAEPFKRIKLKVILYTLIFTWIVWVVISLLPVLTANEEKKNPFYGSQTVCTMAYIVGKNDDHMPLTLFVLFYNLIAFLFILLLQVAIYYKTLSGPSSLLCNCCTAHHLAVPAAQSHRQKEDANMHRRLFFIVLTDFLCWIPLTAISLYIWSQSYVQLGYEWRKRAKEMKHWFSDLLIIFIPINSALNPVLYSSKFFCKNCRHVCKIPTCRHLKPKN</sequence>
<feature type="transmembrane region" description="Helical" evidence="7">
    <location>
        <begin position="404"/>
        <end position="424"/>
    </location>
</feature>
<gene>
    <name evidence="9" type="ORF">CVLEPA_LOCUS21343</name>
</gene>
<feature type="transmembrane region" description="Helical" evidence="7">
    <location>
        <begin position="245"/>
        <end position="266"/>
    </location>
</feature>
<dbReference type="PANTHER" id="PTHR24372">
    <property type="entry name" value="GLYCOPROTEIN HORMONE RECEPTOR"/>
    <property type="match status" value="1"/>
</dbReference>
<evidence type="ECO:0000313" key="9">
    <source>
        <dbReference type="EMBL" id="CAK8689324.1"/>
    </source>
</evidence>
<keyword evidence="4" id="KW-0677">Repeat</keyword>
<keyword evidence="3 7" id="KW-0812">Transmembrane</keyword>
<dbReference type="EMBL" id="CAWYQH010000108">
    <property type="protein sequence ID" value="CAK8689324.1"/>
    <property type="molecule type" value="Genomic_DNA"/>
</dbReference>
<evidence type="ECO:0000259" key="8">
    <source>
        <dbReference type="PROSITE" id="PS50262"/>
    </source>
</evidence>
<keyword evidence="2" id="KW-0433">Leucine-rich repeat</keyword>
<evidence type="ECO:0000313" key="10">
    <source>
        <dbReference type="Proteomes" id="UP001642483"/>
    </source>
</evidence>
<feature type="domain" description="G-protein coupled receptors family 1 profile" evidence="8">
    <location>
        <begin position="134"/>
        <end position="424"/>
    </location>
</feature>
<organism evidence="9 10">
    <name type="scientific">Clavelina lepadiformis</name>
    <name type="common">Light-bulb sea squirt</name>
    <name type="synonym">Ascidia lepadiformis</name>
    <dbReference type="NCBI Taxonomy" id="159417"/>
    <lineage>
        <taxon>Eukaryota</taxon>
        <taxon>Metazoa</taxon>
        <taxon>Chordata</taxon>
        <taxon>Tunicata</taxon>
        <taxon>Ascidiacea</taxon>
        <taxon>Aplousobranchia</taxon>
        <taxon>Clavelinidae</taxon>
        <taxon>Clavelina</taxon>
    </lineage>
</organism>
<feature type="transmembrane region" description="Helical" evidence="7">
    <location>
        <begin position="201"/>
        <end position="225"/>
    </location>
</feature>
<name>A0ABP0GFA9_CLALP</name>
<dbReference type="PRINTS" id="PR00237">
    <property type="entry name" value="GPCRRHODOPSN"/>
</dbReference>
<dbReference type="InterPro" id="IPR017452">
    <property type="entry name" value="GPCR_Rhodpsn_7TM"/>
</dbReference>
<keyword evidence="5 7" id="KW-1133">Transmembrane helix</keyword>
<dbReference type="InterPro" id="IPR000276">
    <property type="entry name" value="GPCR_Rhodpsn"/>
</dbReference>
<reference evidence="9 10" key="1">
    <citation type="submission" date="2024-02" db="EMBL/GenBank/DDBJ databases">
        <authorList>
            <person name="Daric V."/>
            <person name="Darras S."/>
        </authorList>
    </citation>
    <scope>NUCLEOTIDE SEQUENCE [LARGE SCALE GENOMIC DNA]</scope>
</reference>
<dbReference type="PANTHER" id="PTHR24372:SF77">
    <property type="entry name" value="G-PROTEIN COUPLED RECEPTORS FAMILY 1 PROFILE DOMAIN-CONTAINING PROTEIN"/>
    <property type="match status" value="1"/>
</dbReference>
<dbReference type="PROSITE" id="PS50262">
    <property type="entry name" value="G_PROTEIN_RECEP_F1_2"/>
    <property type="match status" value="1"/>
</dbReference>
<feature type="transmembrane region" description="Helical" evidence="7">
    <location>
        <begin position="160"/>
        <end position="181"/>
    </location>
</feature>
<feature type="transmembrane region" description="Helical" evidence="7">
    <location>
        <begin position="119"/>
        <end position="140"/>
    </location>
</feature>
<protein>
    <recommendedName>
        <fullName evidence="8">G-protein coupled receptors family 1 profile domain-containing protein</fullName>
    </recommendedName>
</protein>
<evidence type="ECO:0000256" key="2">
    <source>
        <dbReference type="ARBA" id="ARBA00022614"/>
    </source>
</evidence>
<feature type="transmembrane region" description="Helical" evidence="7">
    <location>
        <begin position="361"/>
        <end position="384"/>
    </location>
</feature>
<comment type="caution">
    <text evidence="9">The sequence shown here is derived from an EMBL/GenBank/DDBJ whole genome shotgun (WGS) entry which is preliminary data.</text>
</comment>
<feature type="transmembrane region" description="Helical" evidence="7">
    <location>
        <begin position="300"/>
        <end position="322"/>
    </location>
</feature>
<evidence type="ECO:0000256" key="6">
    <source>
        <dbReference type="ARBA" id="ARBA00023136"/>
    </source>
</evidence>
<comment type="subcellular location">
    <subcellularLocation>
        <location evidence="1">Membrane</location>
    </subcellularLocation>
</comment>
<dbReference type="SUPFAM" id="SSF81321">
    <property type="entry name" value="Family A G protein-coupled receptor-like"/>
    <property type="match status" value="1"/>
</dbReference>
<keyword evidence="10" id="KW-1185">Reference proteome</keyword>
<dbReference type="Gene3D" id="1.20.1070.10">
    <property type="entry name" value="Rhodopsin 7-helix transmembrane proteins"/>
    <property type="match status" value="1"/>
</dbReference>
<proteinExistence type="predicted"/>
<keyword evidence="6 7" id="KW-0472">Membrane</keyword>
<evidence type="ECO:0000256" key="5">
    <source>
        <dbReference type="ARBA" id="ARBA00022989"/>
    </source>
</evidence>
<dbReference type="Proteomes" id="UP001642483">
    <property type="component" value="Unassembled WGS sequence"/>
</dbReference>
<evidence type="ECO:0000256" key="1">
    <source>
        <dbReference type="ARBA" id="ARBA00004370"/>
    </source>
</evidence>